<comment type="caution">
    <text evidence="1">The sequence shown here is derived from an EMBL/GenBank/DDBJ whole genome shotgun (WGS) entry which is preliminary data.</text>
</comment>
<proteinExistence type="predicted"/>
<sequence>MPPACRFASRPERLVRGGSVFGIEAVFNIVTPTVHRRG</sequence>
<organism evidence="1 2">
    <name type="scientific">Mycobacterium kansasii</name>
    <dbReference type="NCBI Taxonomy" id="1768"/>
    <lineage>
        <taxon>Bacteria</taxon>
        <taxon>Bacillati</taxon>
        <taxon>Actinomycetota</taxon>
        <taxon>Actinomycetes</taxon>
        <taxon>Mycobacteriales</taxon>
        <taxon>Mycobacteriaceae</taxon>
        <taxon>Mycobacterium</taxon>
    </lineage>
</organism>
<dbReference type="EMBL" id="MVBM01000001">
    <property type="protein sequence ID" value="OOK82698.1"/>
    <property type="molecule type" value="Genomic_DNA"/>
</dbReference>
<reference evidence="1 2" key="1">
    <citation type="submission" date="2017-02" db="EMBL/GenBank/DDBJ databases">
        <title>Complete genome sequences of Mycobacterium kansasii strains isolated from rhesus macaques.</title>
        <authorList>
            <person name="Panda A."/>
            <person name="Nagaraj S."/>
            <person name="Zhao X."/>
            <person name="Tettelin H."/>
            <person name="Detolla L.J."/>
        </authorList>
    </citation>
    <scope>NUCLEOTIDE SEQUENCE [LARGE SCALE GENOMIC DNA]</scope>
    <source>
        <strain evidence="1 2">11-3813</strain>
    </source>
</reference>
<name>A0A1V3XUE0_MYCKA</name>
<evidence type="ECO:0000313" key="1">
    <source>
        <dbReference type="EMBL" id="OOK82698.1"/>
    </source>
</evidence>
<protein>
    <submittedName>
        <fullName evidence="1">Uncharacterized protein</fullName>
    </submittedName>
</protein>
<gene>
    <name evidence="1" type="ORF">BZL30_0730</name>
</gene>
<dbReference type="Proteomes" id="UP000189229">
    <property type="component" value="Unassembled WGS sequence"/>
</dbReference>
<dbReference type="AlphaFoldDB" id="A0A1V3XUE0"/>
<accession>A0A1V3XUE0</accession>
<evidence type="ECO:0000313" key="2">
    <source>
        <dbReference type="Proteomes" id="UP000189229"/>
    </source>
</evidence>